<organism evidence="1 2">
    <name type="scientific">Spirosoma terrae</name>
    <dbReference type="NCBI Taxonomy" id="1968276"/>
    <lineage>
        <taxon>Bacteria</taxon>
        <taxon>Pseudomonadati</taxon>
        <taxon>Bacteroidota</taxon>
        <taxon>Cytophagia</taxon>
        <taxon>Cytophagales</taxon>
        <taxon>Cytophagaceae</taxon>
        <taxon>Spirosoma</taxon>
    </lineage>
</organism>
<evidence type="ECO:0000313" key="1">
    <source>
        <dbReference type="EMBL" id="NDU96948.1"/>
    </source>
</evidence>
<comment type="caution">
    <text evidence="1">The sequence shown here is derived from an EMBL/GenBank/DDBJ whole genome shotgun (WGS) entry which is preliminary data.</text>
</comment>
<name>A0A6L9LEM9_9BACT</name>
<proteinExistence type="predicted"/>
<dbReference type="AlphaFoldDB" id="A0A6L9LEM9"/>
<dbReference type="EMBL" id="JAAFZH010000009">
    <property type="protein sequence ID" value="NDU96948.1"/>
    <property type="molecule type" value="Genomic_DNA"/>
</dbReference>
<dbReference type="RefSeq" id="WP_163951924.1">
    <property type="nucleotide sequence ID" value="NZ_JAAFZH010000009.1"/>
</dbReference>
<accession>A0A6L9LEM9</accession>
<reference evidence="1 2" key="1">
    <citation type="submission" date="2020-02" db="EMBL/GenBank/DDBJ databases">
        <title>Draft genome sequence of two Spirosoma agri KCTC 52727 and Spirosoma terrae KCTC 52035.</title>
        <authorList>
            <person name="Rojas J."/>
            <person name="Ambika Manirajan B."/>
            <person name="Suarez C."/>
            <person name="Ratering S."/>
            <person name="Schnell S."/>
        </authorList>
    </citation>
    <scope>NUCLEOTIDE SEQUENCE [LARGE SCALE GENOMIC DNA]</scope>
    <source>
        <strain evidence="1 2">KCTC 52035</strain>
    </source>
</reference>
<gene>
    <name evidence="1" type="ORF">GK108_18835</name>
</gene>
<evidence type="ECO:0000313" key="2">
    <source>
        <dbReference type="Proteomes" id="UP000474175"/>
    </source>
</evidence>
<dbReference type="Proteomes" id="UP000474175">
    <property type="component" value="Unassembled WGS sequence"/>
</dbReference>
<sequence>MDLLVKESEKVVRRPLPSRAGTWTLRSAHKIGGWVLKLYQNSWSIAFSMTFYAGTLRIGG</sequence>
<protein>
    <submittedName>
        <fullName evidence="1">Uncharacterized protein</fullName>
    </submittedName>
</protein>
<keyword evidence="2" id="KW-1185">Reference proteome</keyword>